<gene>
    <name evidence="3" type="ORF">CYY_005755</name>
</gene>
<dbReference type="InterPro" id="IPR051043">
    <property type="entry name" value="Sulfatase_Mod_Factor_Kinase"/>
</dbReference>
<comment type="caution">
    <text evidence="3">The sequence shown here is derived from an EMBL/GenBank/DDBJ whole genome shotgun (WGS) entry which is preliminary data.</text>
</comment>
<dbReference type="PANTHER" id="PTHR23150">
    <property type="entry name" value="SULFATASE MODIFYING FACTOR 1, 2"/>
    <property type="match status" value="1"/>
</dbReference>
<dbReference type="InterPro" id="IPR005532">
    <property type="entry name" value="SUMF_dom"/>
</dbReference>
<dbReference type="EMBL" id="AJWJ01000238">
    <property type="protein sequence ID" value="KAF2072933.1"/>
    <property type="molecule type" value="Genomic_DNA"/>
</dbReference>
<keyword evidence="1" id="KW-0732">Signal</keyword>
<evidence type="ECO:0000313" key="3">
    <source>
        <dbReference type="EMBL" id="KAF2072933.1"/>
    </source>
</evidence>
<feature type="domain" description="Sulfatase-modifying factor enzyme-like" evidence="2">
    <location>
        <begin position="182"/>
        <end position="463"/>
    </location>
</feature>
<sequence>MKSFLILIGIVFICLSFVSTTNALSREETVADLTSIVGSFKYTTLEECGQNFQKLNSRTCFLKEKVDNFLKPKEQFMTLFKRYLINVVQPKLQWLDEESKFLGARCSSPDFDNFRLSLERGARLGHFMNEWRTMVELMRNTINGESYPPFSSVEESCNLTPPSNQQLNTPLQTFRDCKEDYCPEVVVIPTGQFIMGGTEEEEKNLGITYLVASWEKPRHLVQIKKSFAMAAHEITLGAFRQFVKETGYQLPSGCIILENNEKNITLLSFKETYNYEHTSFDQDPNQPVVCVRREDAREYAKWLSKKTNQKYRLATEAEWEYTARAGKQENYIWGNEPNEKACEYANVYDLTGLNQNHFTFDNFNCSDGVAFTAKVGSYKPNGFKIYDMIANAREWVDDCWHYSYNMAPKDQTRWGPENDGLCHFGVLKGGAWAYNFFNVRIAYRNAYFSSQSRSIMWGIRLVRDL</sequence>
<evidence type="ECO:0000256" key="1">
    <source>
        <dbReference type="SAM" id="SignalP"/>
    </source>
</evidence>
<name>A0A8J4PRG4_9MYCE</name>
<dbReference type="AlphaFoldDB" id="A0A8J4PRG4"/>
<dbReference type="OrthoDB" id="659at2759"/>
<evidence type="ECO:0000313" key="4">
    <source>
        <dbReference type="Proteomes" id="UP000695562"/>
    </source>
</evidence>
<protein>
    <recommendedName>
        <fullName evidence="2">Sulfatase-modifying factor enzyme-like domain-containing protein</fullName>
    </recommendedName>
</protein>
<feature type="signal peptide" evidence="1">
    <location>
        <begin position="1"/>
        <end position="23"/>
    </location>
</feature>
<dbReference type="SUPFAM" id="SSF56436">
    <property type="entry name" value="C-type lectin-like"/>
    <property type="match status" value="1"/>
</dbReference>
<dbReference type="InterPro" id="IPR016187">
    <property type="entry name" value="CTDL_fold"/>
</dbReference>
<dbReference type="PANTHER" id="PTHR23150:SF19">
    <property type="entry name" value="FORMYLGLYCINE-GENERATING ENZYME"/>
    <property type="match status" value="1"/>
</dbReference>
<organism evidence="3 4">
    <name type="scientific">Polysphondylium violaceum</name>
    <dbReference type="NCBI Taxonomy" id="133409"/>
    <lineage>
        <taxon>Eukaryota</taxon>
        <taxon>Amoebozoa</taxon>
        <taxon>Evosea</taxon>
        <taxon>Eumycetozoa</taxon>
        <taxon>Dictyostelia</taxon>
        <taxon>Dictyosteliales</taxon>
        <taxon>Dictyosteliaceae</taxon>
        <taxon>Polysphondylium</taxon>
    </lineage>
</organism>
<dbReference type="GO" id="GO:0120147">
    <property type="term" value="F:formylglycine-generating oxidase activity"/>
    <property type="evidence" value="ECO:0007669"/>
    <property type="project" value="TreeGrafter"/>
</dbReference>
<evidence type="ECO:0000259" key="2">
    <source>
        <dbReference type="Pfam" id="PF03781"/>
    </source>
</evidence>
<proteinExistence type="predicted"/>
<dbReference type="InterPro" id="IPR042095">
    <property type="entry name" value="SUMF_sf"/>
</dbReference>
<dbReference type="Pfam" id="PF03781">
    <property type="entry name" value="FGE-sulfatase"/>
    <property type="match status" value="1"/>
</dbReference>
<dbReference type="Gene3D" id="3.90.1580.10">
    <property type="entry name" value="paralog of FGE (formylglycine-generating enzyme)"/>
    <property type="match status" value="1"/>
</dbReference>
<feature type="chain" id="PRO_5035156594" description="Sulfatase-modifying factor enzyme-like domain-containing protein" evidence="1">
    <location>
        <begin position="24"/>
        <end position="465"/>
    </location>
</feature>
<keyword evidence="4" id="KW-1185">Reference proteome</keyword>
<reference evidence="3" key="1">
    <citation type="submission" date="2020-01" db="EMBL/GenBank/DDBJ databases">
        <title>Development of genomics and gene disruption for Polysphondylium violaceum indicates a role for the polyketide synthase stlB in stalk morphogenesis.</title>
        <authorList>
            <person name="Narita B."/>
            <person name="Kawabe Y."/>
            <person name="Kin K."/>
            <person name="Saito T."/>
            <person name="Gibbs R."/>
            <person name="Kuspa A."/>
            <person name="Muzny D."/>
            <person name="Queller D."/>
            <person name="Richards S."/>
            <person name="Strassman J."/>
            <person name="Sucgang R."/>
            <person name="Worley K."/>
            <person name="Schaap P."/>
        </authorList>
    </citation>
    <scope>NUCLEOTIDE SEQUENCE</scope>
    <source>
        <strain evidence="3">QSvi11</strain>
    </source>
</reference>
<accession>A0A8J4PRG4</accession>
<dbReference type="Proteomes" id="UP000695562">
    <property type="component" value="Unassembled WGS sequence"/>
</dbReference>